<sequence precursor="true">MLSPLPQRHPLKPTLLAIALSTASTGLQAATPADDTETVDTHHHQIWELGETQVISNQLGTITEGNGSYTPGTIATATRLVLTPKQTPQSISVVTRQFMDDFNLNAIDEVMRHTPGITVSTLDSERSTYYSRGYAIQNYQYDGIPTLDNGVNAAGNNLSDTAIYDRIEVIKGANGLLSGAGKPGAAINFVRKKPSADFNAHISASGGSWDNYRSELDVSGALNSSASVRGRAVAALQDKHSFQDHYERKTSVYYGIVEMDLDDSTLLTVGADYQDNDPRGSSWAAISMFNSDGNLNEVSRSFNPGAQWSRWEQYTRTVFASLERQFANDWVTKLELSHKLNGYHARLGSLSGGAPNPHTGAGSTLYSGKFTGETKTDTAELYATGPFELFGREHELVVGTSYSRARFDAKAYNPTASYDNRVDNFYTWNGNIAEPDWTLARTDDQTTRQTASYITARFKPTDDLALILGSRFANFTRSGDSDQKESGRAVPYAGVVYDLNPTYAVYASYTSIFNPQSSQDRFGKTLEPNEGDNYEVGLKGEWFDGRLNASLAYFEIHEDNRAEQDRSGQPSQVLSPYVATKARSKGYEAEISGELARGWQVQAGYTHKIIRDDDGDKISTWEPEDQLSLFTSYKLPGELERMTVGGGARWQGKSWQGVNNPVRGREDYTQEAYWLVDLMTRYQFTDKLSGQVNLNNLFDKKYFTNVGFYNSYYYGDPRNLSVSARYDF</sequence>
<dbReference type="EMBL" id="OZ024668">
    <property type="protein sequence ID" value="CAK9891211.1"/>
    <property type="molecule type" value="Genomic_DNA"/>
</dbReference>
<evidence type="ECO:0000256" key="5">
    <source>
        <dbReference type="ARBA" id="ARBA00022496"/>
    </source>
</evidence>
<dbReference type="PROSITE" id="PS01156">
    <property type="entry name" value="TONB_DEPENDENT_REC_2"/>
    <property type="match status" value="1"/>
</dbReference>
<comment type="similarity">
    <text evidence="2 14 16">Belongs to the TonB-dependent receptor family.</text>
</comment>
<keyword evidence="5" id="KW-0410">Iron transport</keyword>
<evidence type="ECO:0000313" key="21">
    <source>
        <dbReference type="EMBL" id="VVM70105.1"/>
    </source>
</evidence>
<evidence type="ECO:0000256" key="4">
    <source>
        <dbReference type="ARBA" id="ARBA00022452"/>
    </source>
</evidence>
<dbReference type="GO" id="GO:0009279">
    <property type="term" value="C:cell outer membrane"/>
    <property type="evidence" value="ECO:0007669"/>
    <property type="project" value="UniProtKB-SubCell"/>
</dbReference>
<evidence type="ECO:0000256" key="3">
    <source>
        <dbReference type="ARBA" id="ARBA00022448"/>
    </source>
</evidence>
<dbReference type="Pfam" id="PF07715">
    <property type="entry name" value="Plug"/>
    <property type="match status" value="1"/>
</dbReference>
<dbReference type="PANTHER" id="PTHR32552">
    <property type="entry name" value="FERRICHROME IRON RECEPTOR-RELATED"/>
    <property type="match status" value="1"/>
</dbReference>
<keyword evidence="4 14" id="KW-1134">Transmembrane beta strand</keyword>
<dbReference type="Gene3D" id="2.170.130.10">
    <property type="entry name" value="TonB-dependent receptor, plug domain"/>
    <property type="match status" value="1"/>
</dbReference>
<evidence type="ECO:0000256" key="11">
    <source>
        <dbReference type="ARBA" id="ARBA00023136"/>
    </source>
</evidence>
<dbReference type="AlphaFoldDB" id="A0A5E6RYQ2"/>
<feature type="domain" description="TonB-dependent receptor-like beta-barrel" evidence="18">
    <location>
        <begin position="272"/>
        <end position="697"/>
    </location>
</feature>
<evidence type="ECO:0000256" key="2">
    <source>
        <dbReference type="ARBA" id="ARBA00009810"/>
    </source>
</evidence>
<dbReference type="CDD" id="cd01347">
    <property type="entry name" value="ligand_gated_channel"/>
    <property type="match status" value="1"/>
</dbReference>
<name>A0A5E6RYQ2_PSEFL</name>
<dbReference type="InterPro" id="IPR012910">
    <property type="entry name" value="Plug_dom"/>
</dbReference>
<evidence type="ECO:0000313" key="22">
    <source>
        <dbReference type="Proteomes" id="UP000326595"/>
    </source>
</evidence>
<dbReference type="EMBL" id="CABVHG010000008">
    <property type="protein sequence ID" value="VVM70105.1"/>
    <property type="molecule type" value="Genomic_DNA"/>
</dbReference>
<feature type="signal peptide" evidence="17">
    <location>
        <begin position="1"/>
        <end position="29"/>
    </location>
</feature>
<evidence type="ECO:0000259" key="19">
    <source>
        <dbReference type="Pfam" id="PF07715"/>
    </source>
</evidence>
<dbReference type="InterPro" id="IPR039426">
    <property type="entry name" value="TonB-dep_rcpt-like"/>
</dbReference>
<keyword evidence="3 14" id="KW-0813">Transport</keyword>
<keyword evidence="6 14" id="KW-0812">Transmembrane</keyword>
<evidence type="ECO:0000259" key="18">
    <source>
        <dbReference type="Pfam" id="PF00593"/>
    </source>
</evidence>
<evidence type="ECO:0000256" key="15">
    <source>
        <dbReference type="PROSITE-ProRule" id="PRU10144"/>
    </source>
</evidence>
<evidence type="ECO:0000256" key="12">
    <source>
        <dbReference type="ARBA" id="ARBA00023170"/>
    </source>
</evidence>
<evidence type="ECO:0000313" key="20">
    <source>
        <dbReference type="EMBL" id="CAK9891211.1"/>
    </source>
</evidence>
<organism evidence="21">
    <name type="scientific">Pseudomonas fluorescens</name>
    <dbReference type="NCBI Taxonomy" id="294"/>
    <lineage>
        <taxon>Bacteria</taxon>
        <taxon>Pseudomonadati</taxon>
        <taxon>Pseudomonadota</taxon>
        <taxon>Gammaproteobacteria</taxon>
        <taxon>Pseudomonadales</taxon>
        <taxon>Pseudomonadaceae</taxon>
        <taxon>Pseudomonas</taxon>
    </lineage>
</organism>
<evidence type="ECO:0000256" key="6">
    <source>
        <dbReference type="ARBA" id="ARBA00022692"/>
    </source>
</evidence>
<accession>A0A5E6RYQ2</accession>
<keyword evidence="8" id="KW-0408">Iron</keyword>
<dbReference type="InterPro" id="IPR000531">
    <property type="entry name" value="Beta-barrel_TonB"/>
</dbReference>
<evidence type="ECO:0000256" key="10">
    <source>
        <dbReference type="ARBA" id="ARBA00023077"/>
    </source>
</evidence>
<dbReference type="InterPro" id="IPR010917">
    <property type="entry name" value="TonB_rcpt_CS"/>
</dbReference>
<comment type="subcellular location">
    <subcellularLocation>
        <location evidence="1 14">Cell outer membrane</location>
        <topology evidence="1 14">Multi-pass membrane protein</topology>
    </subcellularLocation>
</comment>
<dbReference type="GO" id="GO:0015344">
    <property type="term" value="F:siderophore uptake transmembrane transporter activity"/>
    <property type="evidence" value="ECO:0007669"/>
    <property type="project" value="TreeGrafter"/>
</dbReference>
<protein>
    <submittedName>
        <fullName evidence="21">Ferripyoverdine receptor</fullName>
    </submittedName>
</protein>
<keyword evidence="12 21" id="KW-0675">Receptor</keyword>
<dbReference type="InterPro" id="IPR010105">
    <property type="entry name" value="TonB_sidphr_rcpt"/>
</dbReference>
<keyword evidence="7 17" id="KW-0732">Signal</keyword>
<evidence type="ECO:0000256" key="14">
    <source>
        <dbReference type="PROSITE-ProRule" id="PRU01360"/>
    </source>
</evidence>
<keyword evidence="13 14" id="KW-0998">Cell outer membrane</keyword>
<keyword evidence="11 14" id="KW-0472">Membrane</keyword>
<dbReference type="InterPro" id="IPR037066">
    <property type="entry name" value="Plug_dom_sf"/>
</dbReference>
<evidence type="ECO:0000256" key="16">
    <source>
        <dbReference type="RuleBase" id="RU003357"/>
    </source>
</evidence>
<evidence type="ECO:0000256" key="7">
    <source>
        <dbReference type="ARBA" id="ARBA00022729"/>
    </source>
</evidence>
<proteinExistence type="inferred from homology"/>
<dbReference type="Gene3D" id="2.40.170.20">
    <property type="entry name" value="TonB-dependent receptor, beta-barrel domain"/>
    <property type="match status" value="1"/>
</dbReference>
<dbReference type="Proteomes" id="UP000326595">
    <property type="component" value="Chromosome"/>
</dbReference>
<evidence type="ECO:0000256" key="1">
    <source>
        <dbReference type="ARBA" id="ARBA00004571"/>
    </source>
</evidence>
<evidence type="ECO:0000256" key="8">
    <source>
        <dbReference type="ARBA" id="ARBA00023004"/>
    </source>
</evidence>
<gene>
    <name evidence="21" type="primary">fpvA_1</name>
    <name evidence="20" type="synonym">fpvA_3</name>
    <name evidence="21" type="ORF">PS652_01733</name>
    <name evidence="20" type="ORF">PS652_04065</name>
</gene>
<evidence type="ECO:0000256" key="17">
    <source>
        <dbReference type="SAM" id="SignalP"/>
    </source>
</evidence>
<keyword evidence="9" id="KW-0406">Ion transport</keyword>
<reference evidence="20 22" key="2">
    <citation type="submission" date="2024-03" db="EMBL/GenBank/DDBJ databases">
        <authorList>
            <person name="Alaster D. Moffat"/>
            <person name="Govind Chandra"/>
            <person name="Andrew W. Truman"/>
        </authorList>
    </citation>
    <scope>NUCLEOTIDE SEQUENCE [LARGE SCALE GENOMIC DNA]</scope>
    <source>
        <strain evidence="20">PS652</strain>
    </source>
</reference>
<reference evidence="21" key="1">
    <citation type="submission" date="2019-09" db="EMBL/GenBank/DDBJ databases">
        <authorList>
            <person name="Chandra G."/>
            <person name="Truman W A."/>
        </authorList>
    </citation>
    <scope>NUCLEOTIDE SEQUENCE [LARGE SCALE GENOMIC DNA]</scope>
    <source>
        <strain evidence="21">PS652</strain>
    </source>
</reference>
<dbReference type="RefSeq" id="WP_080764801.1">
    <property type="nucleotide sequence ID" value="NZ_OZ024668.1"/>
</dbReference>
<evidence type="ECO:0000256" key="13">
    <source>
        <dbReference type="ARBA" id="ARBA00023237"/>
    </source>
</evidence>
<dbReference type="Pfam" id="PF00593">
    <property type="entry name" value="TonB_dep_Rec_b-barrel"/>
    <property type="match status" value="1"/>
</dbReference>
<feature type="short sequence motif" description="TonB C-terminal box" evidence="15">
    <location>
        <begin position="711"/>
        <end position="728"/>
    </location>
</feature>
<dbReference type="FunFam" id="2.170.130.10:FF:000010">
    <property type="entry name" value="Ferripyoverdine receptor"/>
    <property type="match status" value="1"/>
</dbReference>
<dbReference type="NCBIfam" id="TIGR01783">
    <property type="entry name" value="TonB-siderophor"/>
    <property type="match status" value="1"/>
</dbReference>
<dbReference type="PROSITE" id="PS52016">
    <property type="entry name" value="TONB_DEPENDENT_REC_3"/>
    <property type="match status" value="1"/>
</dbReference>
<dbReference type="SUPFAM" id="SSF56935">
    <property type="entry name" value="Porins"/>
    <property type="match status" value="1"/>
</dbReference>
<dbReference type="GO" id="GO:0038023">
    <property type="term" value="F:signaling receptor activity"/>
    <property type="evidence" value="ECO:0007669"/>
    <property type="project" value="InterPro"/>
</dbReference>
<dbReference type="PANTHER" id="PTHR32552:SF74">
    <property type="entry name" value="HYDROXAMATE SIDEROPHORE RECEPTOR FHUE"/>
    <property type="match status" value="1"/>
</dbReference>
<keyword evidence="10 16" id="KW-0798">TonB box</keyword>
<feature type="chain" id="PRO_5023132632" evidence="17">
    <location>
        <begin position="30"/>
        <end position="728"/>
    </location>
</feature>
<feature type="domain" description="TonB-dependent receptor plug" evidence="19">
    <location>
        <begin position="85"/>
        <end position="185"/>
    </location>
</feature>
<dbReference type="InterPro" id="IPR036942">
    <property type="entry name" value="Beta-barrel_TonB_sf"/>
</dbReference>
<dbReference type="GO" id="GO:0015891">
    <property type="term" value="P:siderophore transport"/>
    <property type="evidence" value="ECO:0007669"/>
    <property type="project" value="InterPro"/>
</dbReference>
<evidence type="ECO:0000256" key="9">
    <source>
        <dbReference type="ARBA" id="ARBA00023065"/>
    </source>
</evidence>